<evidence type="ECO:0000256" key="6">
    <source>
        <dbReference type="ARBA" id="ARBA00022989"/>
    </source>
</evidence>
<keyword evidence="3" id="KW-1003">Cell membrane</keyword>
<dbReference type="AlphaFoldDB" id="A0A1L1PYT3"/>
<dbReference type="RefSeq" id="WP_051756368.1">
    <property type="nucleotide sequence ID" value="NZ_CCAE010000082.1"/>
</dbReference>
<dbReference type="EMBL" id="CCAE010000082">
    <property type="protein sequence ID" value="CDN90425.1"/>
    <property type="molecule type" value="Genomic_DNA"/>
</dbReference>
<protein>
    <recommendedName>
        <fullName evidence="9">TRAP transporter small permease protein</fullName>
    </recommendedName>
</protein>
<dbReference type="InterPro" id="IPR007387">
    <property type="entry name" value="TRAP_DctQ"/>
</dbReference>
<proteinExistence type="inferred from homology"/>
<feature type="transmembrane region" description="Helical" evidence="9">
    <location>
        <begin position="56"/>
        <end position="72"/>
    </location>
</feature>
<evidence type="ECO:0000256" key="2">
    <source>
        <dbReference type="ARBA" id="ARBA00022448"/>
    </source>
</evidence>
<keyword evidence="6 9" id="KW-1133">Transmembrane helix</keyword>
<reference evidence="12" key="2">
    <citation type="submission" date="2014-11" db="EMBL/GenBank/DDBJ databases">
        <title>Draft genome sequence of Hydrogenophaga intermedia S1.</title>
        <authorList>
            <person name="Gan H.M."/>
            <person name="Chew T.H."/>
            <person name="Stolz A."/>
        </authorList>
    </citation>
    <scope>NUCLEOTIDE SEQUENCE [LARGE SCALE GENOMIC DNA]</scope>
    <source>
        <strain evidence="12">S1</strain>
    </source>
</reference>
<sequence>MLKALRPLAAFIEGLIDRTGALTAWIALVMIGLVATNVLLRYTFSFGSVWAQELEWHLLAALILLGMGHALQRGENVRVDLFYARFSPGLKRAVDVAAALLLIAVSLAFIKLSIAYVGQAYAINEQSPDPGGLPYRWAIKALIPLGYGLLVLQQFAHLVRLLGPGRDTPDDGGARV</sequence>
<evidence type="ECO:0000256" key="1">
    <source>
        <dbReference type="ARBA" id="ARBA00004429"/>
    </source>
</evidence>
<keyword evidence="7 9" id="KW-0472">Membrane</keyword>
<dbReference type="GO" id="GO:0005886">
    <property type="term" value="C:plasma membrane"/>
    <property type="evidence" value="ECO:0007669"/>
    <property type="project" value="UniProtKB-SubCell"/>
</dbReference>
<evidence type="ECO:0000256" key="8">
    <source>
        <dbReference type="ARBA" id="ARBA00038436"/>
    </source>
</evidence>
<comment type="function">
    <text evidence="9">Part of the tripartite ATP-independent periplasmic (TRAP) transport system.</text>
</comment>
<evidence type="ECO:0000256" key="5">
    <source>
        <dbReference type="ARBA" id="ARBA00022692"/>
    </source>
</evidence>
<evidence type="ECO:0000259" key="10">
    <source>
        <dbReference type="Pfam" id="PF04290"/>
    </source>
</evidence>
<evidence type="ECO:0000256" key="3">
    <source>
        <dbReference type="ARBA" id="ARBA00022475"/>
    </source>
</evidence>
<dbReference type="PANTHER" id="PTHR35011">
    <property type="entry name" value="2,3-DIKETO-L-GULONATE TRAP TRANSPORTER SMALL PERMEASE PROTEIN YIAM"/>
    <property type="match status" value="1"/>
</dbReference>
<evidence type="ECO:0000256" key="9">
    <source>
        <dbReference type="RuleBase" id="RU369079"/>
    </source>
</evidence>
<feature type="domain" description="Tripartite ATP-independent periplasmic transporters DctQ component" evidence="10">
    <location>
        <begin position="30"/>
        <end position="162"/>
    </location>
</feature>
<evidence type="ECO:0000256" key="4">
    <source>
        <dbReference type="ARBA" id="ARBA00022519"/>
    </source>
</evidence>
<feature type="transmembrane region" description="Helical" evidence="9">
    <location>
        <begin position="93"/>
        <end position="117"/>
    </location>
</feature>
<evidence type="ECO:0000256" key="7">
    <source>
        <dbReference type="ARBA" id="ARBA00023136"/>
    </source>
</evidence>
<dbReference type="Pfam" id="PF04290">
    <property type="entry name" value="DctQ"/>
    <property type="match status" value="1"/>
</dbReference>
<accession>A0A1L1PYT3</accession>
<dbReference type="Proteomes" id="UP000028878">
    <property type="component" value="Unassembled WGS sequence"/>
</dbReference>
<name>A0A1L1PYT3_HYDIT</name>
<keyword evidence="4 9" id="KW-0997">Cell inner membrane</keyword>
<keyword evidence="12" id="KW-1185">Reference proteome</keyword>
<feature type="transmembrane region" description="Helical" evidence="9">
    <location>
        <begin position="137"/>
        <end position="156"/>
    </location>
</feature>
<comment type="subcellular location">
    <subcellularLocation>
        <location evidence="1 9">Cell inner membrane</location>
        <topology evidence="1 9">Multi-pass membrane protein</topology>
    </subcellularLocation>
</comment>
<organism evidence="11 12">
    <name type="scientific">Hydrogenophaga intermedia</name>
    <dbReference type="NCBI Taxonomy" id="65786"/>
    <lineage>
        <taxon>Bacteria</taxon>
        <taxon>Pseudomonadati</taxon>
        <taxon>Pseudomonadota</taxon>
        <taxon>Betaproteobacteria</taxon>
        <taxon>Burkholderiales</taxon>
        <taxon>Comamonadaceae</taxon>
        <taxon>Hydrogenophaga</taxon>
    </lineage>
</organism>
<dbReference type="PANTHER" id="PTHR35011:SF4">
    <property type="entry name" value="SLL1102 PROTEIN"/>
    <property type="match status" value="1"/>
</dbReference>
<comment type="similarity">
    <text evidence="8 9">Belongs to the TRAP transporter small permease family.</text>
</comment>
<dbReference type="InterPro" id="IPR055348">
    <property type="entry name" value="DctQ"/>
</dbReference>
<keyword evidence="5 9" id="KW-0812">Transmembrane</keyword>
<reference evidence="12" key="1">
    <citation type="submission" date="2014-02" db="EMBL/GenBank/DDBJ databases">
        <authorList>
            <person name="Gan H."/>
        </authorList>
    </citation>
    <scope>NUCLEOTIDE SEQUENCE [LARGE SCALE GENOMIC DNA]</scope>
    <source>
        <strain evidence="12">S1</strain>
    </source>
</reference>
<comment type="subunit">
    <text evidence="9">The complex comprises the extracytoplasmic solute receptor protein and the two transmembrane proteins.</text>
</comment>
<evidence type="ECO:0000313" key="11">
    <source>
        <dbReference type="EMBL" id="CDN90425.1"/>
    </source>
</evidence>
<dbReference type="GO" id="GO:0022857">
    <property type="term" value="F:transmembrane transporter activity"/>
    <property type="evidence" value="ECO:0007669"/>
    <property type="project" value="UniProtKB-UniRule"/>
</dbReference>
<evidence type="ECO:0000313" key="12">
    <source>
        <dbReference type="Proteomes" id="UP000028878"/>
    </source>
</evidence>
<gene>
    <name evidence="11" type="ORF">BN948_04869</name>
</gene>
<keyword evidence="2 9" id="KW-0813">Transport</keyword>
<feature type="transmembrane region" description="Helical" evidence="9">
    <location>
        <begin position="21"/>
        <end position="44"/>
    </location>
</feature>